<dbReference type="RefSeq" id="XP_009551049.1">
    <property type="nucleotide sequence ID" value="XM_009552754.1"/>
</dbReference>
<dbReference type="OrthoDB" id="3065412at2759"/>
<keyword evidence="3" id="KW-0732">Signal</keyword>
<evidence type="ECO:0000256" key="1">
    <source>
        <dbReference type="ARBA" id="ARBA00004613"/>
    </source>
</evidence>
<evidence type="ECO:0000256" key="2">
    <source>
        <dbReference type="ARBA" id="ARBA00022525"/>
    </source>
</evidence>
<keyword evidence="4" id="KW-1015">Disulfide bond</keyword>
<dbReference type="GeneID" id="20669231"/>
<sequence>CAIPCLTSADFGSCSQTDLQCLCTSSSFISSTTQCIESSCTGSDLDQAEAAARSGCAAIV</sequence>
<dbReference type="STRING" id="747525.W4JVQ9"/>
<feature type="non-terminal residue" evidence="6">
    <location>
        <position position="60"/>
    </location>
</feature>
<dbReference type="EMBL" id="KI925463">
    <property type="protein sequence ID" value="ETW77564.1"/>
    <property type="molecule type" value="Genomic_DNA"/>
</dbReference>
<feature type="domain" description="CFEM" evidence="5">
    <location>
        <begin position="1"/>
        <end position="60"/>
    </location>
</feature>
<proteinExistence type="predicted"/>
<dbReference type="GO" id="GO:0005576">
    <property type="term" value="C:extracellular region"/>
    <property type="evidence" value="ECO:0007669"/>
    <property type="project" value="UniProtKB-SubCell"/>
</dbReference>
<reference evidence="6 7" key="1">
    <citation type="journal article" date="2012" name="New Phytol.">
        <title>Insight into trade-off between wood decay and parasitism from the genome of a fungal forest pathogen.</title>
        <authorList>
            <person name="Olson A."/>
            <person name="Aerts A."/>
            <person name="Asiegbu F."/>
            <person name="Belbahri L."/>
            <person name="Bouzid O."/>
            <person name="Broberg A."/>
            <person name="Canback B."/>
            <person name="Coutinho P.M."/>
            <person name="Cullen D."/>
            <person name="Dalman K."/>
            <person name="Deflorio G."/>
            <person name="van Diepen L.T."/>
            <person name="Dunand C."/>
            <person name="Duplessis S."/>
            <person name="Durling M."/>
            <person name="Gonthier P."/>
            <person name="Grimwood J."/>
            <person name="Fossdal C.G."/>
            <person name="Hansson D."/>
            <person name="Henrissat B."/>
            <person name="Hietala A."/>
            <person name="Himmelstrand K."/>
            <person name="Hoffmeister D."/>
            <person name="Hogberg N."/>
            <person name="James T.Y."/>
            <person name="Karlsson M."/>
            <person name="Kohler A."/>
            <person name="Kues U."/>
            <person name="Lee Y.H."/>
            <person name="Lin Y.C."/>
            <person name="Lind M."/>
            <person name="Lindquist E."/>
            <person name="Lombard V."/>
            <person name="Lucas S."/>
            <person name="Lunden K."/>
            <person name="Morin E."/>
            <person name="Murat C."/>
            <person name="Park J."/>
            <person name="Raffaello T."/>
            <person name="Rouze P."/>
            <person name="Salamov A."/>
            <person name="Schmutz J."/>
            <person name="Solheim H."/>
            <person name="Stahlberg J."/>
            <person name="Velez H."/>
            <person name="de Vries R.P."/>
            <person name="Wiebenga A."/>
            <person name="Woodward S."/>
            <person name="Yakovlev I."/>
            <person name="Garbelotto M."/>
            <person name="Martin F."/>
            <person name="Grigoriev I.V."/>
            <person name="Stenlid J."/>
        </authorList>
    </citation>
    <scope>NUCLEOTIDE SEQUENCE [LARGE SCALE GENOMIC DNA]</scope>
    <source>
        <strain evidence="6 7">TC 32-1</strain>
    </source>
</reference>
<name>W4JVQ9_HETIT</name>
<accession>W4JVQ9</accession>
<gene>
    <name evidence="6" type="ORF">HETIRDRAFT_248180</name>
</gene>
<keyword evidence="2" id="KW-0964">Secreted</keyword>
<dbReference type="AlphaFoldDB" id="W4JVQ9"/>
<organism evidence="6 7">
    <name type="scientific">Heterobasidion irregulare (strain TC 32-1)</name>
    <dbReference type="NCBI Taxonomy" id="747525"/>
    <lineage>
        <taxon>Eukaryota</taxon>
        <taxon>Fungi</taxon>
        <taxon>Dikarya</taxon>
        <taxon>Basidiomycota</taxon>
        <taxon>Agaricomycotina</taxon>
        <taxon>Agaricomycetes</taxon>
        <taxon>Russulales</taxon>
        <taxon>Bondarzewiaceae</taxon>
        <taxon>Heterobasidion</taxon>
        <taxon>Heterobasidion annosum species complex</taxon>
    </lineage>
</organism>
<comment type="subcellular location">
    <subcellularLocation>
        <location evidence="1">Secreted</location>
    </subcellularLocation>
</comment>
<evidence type="ECO:0000313" key="6">
    <source>
        <dbReference type="EMBL" id="ETW77564.1"/>
    </source>
</evidence>
<dbReference type="KEGG" id="hir:HETIRDRAFT_248180"/>
<dbReference type="InterPro" id="IPR008427">
    <property type="entry name" value="Extracellular_membr_CFEM_dom"/>
</dbReference>
<feature type="non-terminal residue" evidence="6">
    <location>
        <position position="1"/>
    </location>
</feature>
<dbReference type="PROSITE" id="PS52012">
    <property type="entry name" value="CFEM"/>
    <property type="match status" value="1"/>
</dbReference>
<evidence type="ECO:0000256" key="3">
    <source>
        <dbReference type="ARBA" id="ARBA00022729"/>
    </source>
</evidence>
<protein>
    <recommendedName>
        <fullName evidence="5">CFEM domain-containing protein</fullName>
    </recommendedName>
</protein>
<dbReference type="InParanoid" id="W4JVQ9"/>
<dbReference type="HOGENOM" id="CLU_063084_7_3_1"/>
<evidence type="ECO:0000259" key="5">
    <source>
        <dbReference type="PROSITE" id="PS52012"/>
    </source>
</evidence>
<dbReference type="Pfam" id="PF05730">
    <property type="entry name" value="CFEM"/>
    <property type="match status" value="1"/>
</dbReference>
<dbReference type="Proteomes" id="UP000030671">
    <property type="component" value="Unassembled WGS sequence"/>
</dbReference>
<evidence type="ECO:0000256" key="4">
    <source>
        <dbReference type="ARBA" id="ARBA00023157"/>
    </source>
</evidence>
<evidence type="ECO:0000313" key="7">
    <source>
        <dbReference type="Proteomes" id="UP000030671"/>
    </source>
</evidence>
<keyword evidence="7" id="KW-1185">Reference proteome</keyword>